<reference evidence="1 2" key="1">
    <citation type="journal article" date="2019" name="Int. J. Syst. Evol. Microbiol.">
        <title>Capsulimonas corticalis gen. nov., sp. nov., an aerobic capsulated bacterium, of a novel bacterial order, Capsulimonadales ord. nov., of the class Armatimonadia of the phylum Armatimonadetes.</title>
        <authorList>
            <person name="Li J."/>
            <person name="Kudo C."/>
            <person name="Tonouchi A."/>
        </authorList>
    </citation>
    <scope>NUCLEOTIDE SEQUENCE [LARGE SCALE GENOMIC DNA]</scope>
    <source>
        <strain evidence="1 2">AX-7</strain>
    </source>
</reference>
<evidence type="ECO:0000313" key="1">
    <source>
        <dbReference type="EMBL" id="BDI29452.1"/>
    </source>
</evidence>
<dbReference type="AlphaFoldDB" id="A0A402CZF7"/>
<dbReference type="Proteomes" id="UP000287394">
    <property type="component" value="Chromosome"/>
</dbReference>
<dbReference type="KEGG" id="ccot:CCAX7_15030"/>
<proteinExistence type="predicted"/>
<dbReference type="EMBL" id="AP025739">
    <property type="protein sequence ID" value="BDI29452.1"/>
    <property type="molecule type" value="Genomic_DNA"/>
</dbReference>
<organism evidence="1 2">
    <name type="scientific">Capsulimonas corticalis</name>
    <dbReference type="NCBI Taxonomy" id="2219043"/>
    <lineage>
        <taxon>Bacteria</taxon>
        <taxon>Bacillati</taxon>
        <taxon>Armatimonadota</taxon>
        <taxon>Armatimonadia</taxon>
        <taxon>Capsulimonadales</taxon>
        <taxon>Capsulimonadaceae</taxon>
        <taxon>Capsulimonas</taxon>
    </lineage>
</organism>
<dbReference type="RefSeq" id="WP_125206089.1">
    <property type="nucleotide sequence ID" value="NZ_AP025739.1"/>
</dbReference>
<sequence>MSSTPPNVPPGAVRFRACTEDEIALMARRAVRRGGRRGDAKSHTAIAVLLMVGSLCLFLGPQKQAVGIGLLVVAATLLLVTIAITIRDFTAPVNGELLAVEKERLRRLHQGNCPFCQTAIFVNANDNPKYLDCPNCRGALIFNGGYVSRG</sequence>
<gene>
    <name evidence="1" type="ORF">CCAX7_15030</name>
</gene>
<dbReference type="OrthoDB" id="5294147at2"/>
<evidence type="ECO:0000313" key="2">
    <source>
        <dbReference type="Proteomes" id="UP000287394"/>
    </source>
</evidence>
<accession>A0A402CZF7</accession>
<name>A0A402CZF7_9BACT</name>
<keyword evidence="2" id="KW-1185">Reference proteome</keyword>
<protein>
    <submittedName>
        <fullName evidence="1">Uncharacterized protein</fullName>
    </submittedName>
</protein>